<keyword evidence="3" id="KW-0808">Transferase</keyword>
<dbReference type="RefSeq" id="WP_307230213.1">
    <property type="nucleotide sequence ID" value="NZ_JAUSTT010000015.1"/>
</dbReference>
<keyword evidence="5" id="KW-0418">Kinase</keyword>
<dbReference type="EC" id="2.7.13.3" evidence="2"/>
<dbReference type="EMBL" id="JAUSTT010000015">
    <property type="protein sequence ID" value="MDQ0176785.1"/>
    <property type="molecule type" value="Genomic_DNA"/>
</dbReference>
<evidence type="ECO:0000256" key="5">
    <source>
        <dbReference type="ARBA" id="ARBA00022777"/>
    </source>
</evidence>
<dbReference type="InterPro" id="IPR003594">
    <property type="entry name" value="HATPase_dom"/>
</dbReference>
<dbReference type="InterPro" id="IPR011006">
    <property type="entry name" value="CheY-like_superfamily"/>
</dbReference>
<accession>A0ABT9WU12</accession>
<dbReference type="InterPro" id="IPR010559">
    <property type="entry name" value="Sig_transdc_His_kin_internal"/>
</dbReference>
<sequence length="570" mass="65033">MEKIKDEMLSSLFRELFSSIQDIMNRTQSTMNEQNRKCNGKQLENDELMIYVGLRFMQMLHEIEEVRKTKDTAFFHYRYLNLQTIVSVLLETMKYQEDVRSCKFINHVPSHLPKVYADEQQLTQLLSEIFFIAVKLSTTNQLVVGASVEEEMMLVRICDAKTSLASEAFHSSLAGNLIEVEESMYICKKLVETLGGEIAIQSPGNRNWSVYFTIPIKKKTLPKSESIAHPKILSNHLVLPTAKSILVVMDDPISKDAILSSLQPEYQLTIMSEGEEVLRALKKKSPWDLAIIDVMLPTMSGYELCCRLREQFSMIELPILMTTAQVQATDIQAGYEAGMNDYISKPIKEVELTARMQTLLRMKAAELERIRLQSSVMHAQIKPHFLYNTLNTIAALGEVDSDKTHDLLMEFGNYLRTSFDKKNQKQVVPFEQELALVKSYLYIEKARFADRLRVHMNIPSNLNFMLPPLTLQPLVENAVHHGIMKRIEGGDIWISVKEEKEFIHITIADNGVGFTNESVEAILKHQMGSGIGLHTTDQRLRLFYGTGLSIKTTKNIGTEITFKIPKDNID</sequence>
<dbReference type="Pfam" id="PF00072">
    <property type="entry name" value="Response_reg"/>
    <property type="match status" value="1"/>
</dbReference>
<keyword evidence="7" id="KW-0902">Two-component regulatory system</keyword>
<evidence type="ECO:0000256" key="8">
    <source>
        <dbReference type="PROSITE-ProRule" id="PRU00169"/>
    </source>
</evidence>
<dbReference type="Proteomes" id="UP001223586">
    <property type="component" value="Unassembled WGS sequence"/>
</dbReference>
<dbReference type="InterPro" id="IPR050640">
    <property type="entry name" value="Bact_2-comp_sensor_kinase"/>
</dbReference>
<evidence type="ECO:0000256" key="4">
    <source>
        <dbReference type="ARBA" id="ARBA00022741"/>
    </source>
</evidence>
<reference evidence="11 12" key="1">
    <citation type="submission" date="2023-07" db="EMBL/GenBank/DDBJ databases">
        <title>Genomic Encyclopedia of Type Strains, Phase IV (KMG-IV): sequencing the most valuable type-strain genomes for metagenomic binning, comparative biology and taxonomic classification.</title>
        <authorList>
            <person name="Goeker M."/>
        </authorList>
    </citation>
    <scope>NUCLEOTIDE SEQUENCE [LARGE SCALE GENOMIC DNA]</scope>
    <source>
        <strain evidence="11 12">DSM 23837</strain>
    </source>
</reference>
<dbReference type="CDD" id="cd17574">
    <property type="entry name" value="REC_OmpR"/>
    <property type="match status" value="1"/>
</dbReference>
<dbReference type="Gene3D" id="3.30.565.10">
    <property type="entry name" value="Histidine kinase-like ATPase, C-terminal domain"/>
    <property type="match status" value="2"/>
</dbReference>
<evidence type="ECO:0000259" key="9">
    <source>
        <dbReference type="PROSITE" id="PS50109"/>
    </source>
</evidence>
<evidence type="ECO:0000256" key="3">
    <source>
        <dbReference type="ARBA" id="ARBA00022679"/>
    </source>
</evidence>
<dbReference type="Gene3D" id="3.40.50.2300">
    <property type="match status" value="1"/>
</dbReference>
<evidence type="ECO:0000256" key="6">
    <source>
        <dbReference type="ARBA" id="ARBA00022840"/>
    </source>
</evidence>
<dbReference type="InterPro" id="IPR004358">
    <property type="entry name" value="Sig_transdc_His_kin-like_C"/>
</dbReference>
<evidence type="ECO:0000313" key="11">
    <source>
        <dbReference type="EMBL" id="MDQ0176785.1"/>
    </source>
</evidence>
<dbReference type="PANTHER" id="PTHR34220:SF7">
    <property type="entry name" value="SENSOR HISTIDINE KINASE YPDA"/>
    <property type="match status" value="1"/>
</dbReference>
<feature type="modified residue" description="4-aspartylphosphate" evidence="8">
    <location>
        <position position="293"/>
    </location>
</feature>
<evidence type="ECO:0000256" key="2">
    <source>
        <dbReference type="ARBA" id="ARBA00012438"/>
    </source>
</evidence>
<dbReference type="InterPro" id="IPR036890">
    <property type="entry name" value="HATPase_C_sf"/>
</dbReference>
<dbReference type="Pfam" id="PF02518">
    <property type="entry name" value="HATPase_c"/>
    <property type="match status" value="1"/>
</dbReference>
<dbReference type="PROSITE" id="PS50109">
    <property type="entry name" value="HIS_KIN"/>
    <property type="match status" value="1"/>
</dbReference>
<dbReference type="SMART" id="SM00387">
    <property type="entry name" value="HATPase_c"/>
    <property type="match status" value="1"/>
</dbReference>
<dbReference type="PROSITE" id="PS50110">
    <property type="entry name" value="RESPONSE_REGULATORY"/>
    <property type="match status" value="1"/>
</dbReference>
<evidence type="ECO:0000313" key="12">
    <source>
        <dbReference type="Proteomes" id="UP001223586"/>
    </source>
</evidence>
<dbReference type="SMART" id="SM00448">
    <property type="entry name" value="REC"/>
    <property type="match status" value="1"/>
</dbReference>
<keyword evidence="12" id="KW-1185">Reference proteome</keyword>
<evidence type="ECO:0000256" key="7">
    <source>
        <dbReference type="ARBA" id="ARBA00023012"/>
    </source>
</evidence>
<gene>
    <name evidence="11" type="ORF">J2S08_002643</name>
</gene>
<evidence type="ECO:0000259" key="10">
    <source>
        <dbReference type="PROSITE" id="PS50110"/>
    </source>
</evidence>
<keyword evidence="4" id="KW-0547">Nucleotide-binding</keyword>
<dbReference type="PANTHER" id="PTHR34220">
    <property type="entry name" value="SENSOR HISTIDINE KINASE YPDA"/>
    <property type="match status" value="1"/>
</dbReference>
<feature type="domain" description="Histidine kinase" evidence="9">
    <location>
        <begin position="471"/>
        <end position="568"/>
    </location>
</feature>
<dbReference type="SUPFAM" id="SSF52172">
    <property type="entry name" value="CheY-like"/>
    <property type="match status" value="1"/>
</dbReference>
<comment type="caution">
    <text evidence="11">The sequence shown here is derived from an EMBL/GenBank/DDBJ whole genome shotgun (WGS) entry which is preliminary data.</text>
</comment>
<evidence type="ECO:0000256" key="1">
    <source>
        <dbReference type="ARBA" id="ARBA00000085"/>
    </source>
</evidence>
<dbReference type="Pfam" id="PF06580">
    <property type="entry name" value="His_kinase"/>
    <property type="match status" value="1"/>
</dbReference>
<dbReference type="InterPro" id="IPR005467">
    <property type="entry name" value="His_kinase_dom"/>
</dbReference>
<organism evidence="11 12">
    <name type="scientific">Bacillus chungangensis</name>
    <dbReference type="NCBI Taxonomy" id="587633"/>
    <lineage>
        <taxon>Bacteria</taxon>
        <taxon>Bacillati</taxon>
        <taxon>Bacillota</taxon>
        <taxon>Bacilli</taxon>
        <taxon>Bacillales</taxon>
        <taxon>Bacillaceae</taxon>
        <taxon>Bacillus</taxon>
    </lineage>
</organism>
<keyword evidence="8" id="KW-0597">Phosphoprotein</keyword>
<proteinExistence type="predicted"/>
<name>A0ABT9WU12_9BACI</name>
<dbReference type="PRINTS" id="PR00344">
    <property type="entry name" value="BCTRLSENSOR"/>
</dbReference>
<keyword evidence="6" id="KW-0067">ATP-binding</keyword>
<comment type="catalytic activity">
    <reaction evidence="1">
        <text>ATP + protein L-histidine = ADP + protein N-phospho-L-histidine.</text>
        <dbReference type="EC" id="2.7.13.3"/>
    </reaction>
</comment>
<dbReference type="SUPFAM" id="SSF55874">
    <property type="entry name" value="ATPase domain of HSP90 chaperone/DNA topoisomerase II/histidine kinase"/>
    <property type="match status" value="2"/>
</dbReference>
<dbReference type="InterPro" id="IPR001789">
    <property type="entry name" value="Sig_transdc_resp-reg_receiver"/>
</dbReference>
<feature type="domain" description="Response regulatory" evidence="10">
    <location>
        <begin position="244"/>
        <end position="360"/>
    </location>
</feature>
<protein>
    <recommendedName>
        <fullName evidence="2">histidine kinase</fullName>
        <ecNumber evidence="2">2.7.13.3</ecNumber>
    </recommendedName>
</protein>